<dbReference type="GO" id="GO:0016226">
    <property type="term" value="P:iron-sulfur cluster assembly"/>
    <property type="evidence" value="ECO:0007669"/>
    <property type="project" value="InterPro"/>
</dbReference>
<dbReference type="InterPro" id="IPR035903">
    <property type="entry name" value="HesB-like_dom_sf"/>
</dbReference>
<evidence type="ECO:0000259" key="3">
    <source>
        <dbReference type="Pfam" id="PF01521"/>
    </source>
</evidence>
<evidence type="ECO:0000256" key="1">
    <source>
        <dbReference type="ARBA" id="ARBA00006718"/>
    </source>
</evidence>
<dbReference type="eggNOG" id="KOG1120">
    <property type="taxonomic scope" value="Eukaryota"/>
</dbReference>
<protein>
    <recommendedName>
        <fullName evidence="3">Core domain-containing protein</fullName>
    </recommendedName>
</protein>
<keyword evidence="5" id="KW-1185">Reference proteome</keyword>
<evidence type="ECO:0000313" key="4">
    <source>
        <dbReference type="EMBL" id="ABO97681.1"/>
    </source>
</evidence>
<organism evidence="4 5">
    <name type="scientific">Ostreococcus lucimarinus (strain CCE9901)</name>
    <dbReference type="NCBI Taxonomy" id="436017"/>
    <lineage>
        <taxon>Eukaryota</taxon>
        <taxon>Viridiplantae</taxon>
        <taxon>Chlorophyta</taxon>
        <taxon>Mamiellophyceae</taxon>
        <taxon>Mamiellales</taxon>
        <taxon>Bathycoccaceae</taxon>
        <taxon>Ostreococcus</taxon>
    </lineage>
</organism>
<sequence>KRQAMEVTPEASRRIKALLDARQKEYLKIGVKTRGCNGMTYTMNYADESERKKFDELVTTEDGVKIIVEPNALMSIIGTKMDYVSDRLRSEFVFENPNSKAQCGCGESFT</sequence>
<evidence type="ECO:0000313" key="5">
    <source>
        <dbReference type="Proteomes" id="UP000001568"/>
    </source>
</evidence>
<dbReference type="HOGENOM" id="CLU_069054_4_0_1"/>
<comment type="similarity">
    <text evidence="1">Belongs to the HesB/IscA family.</text>
</comment>
<dbReference type="NCBIfam" id="TIGR00049">
    <property type="entry name" value="iron-sulfur cluster assembly accessory protein"/>
    <property type="match status" value="1"/>
</dbReference>
<dbReference type="GO" id="GO:0005739">
    <property type="term" value="C:mitochondrion"/>
    <property type="evidence" value="ECO:0007669"/>
    <property type="project" value="TreeGrafter"/>
</dbReference>
<dbReference type="SUPFAM" id="SSF89360">
    <property type="entry name" value="HesB-like domain"/>
    <property type="match status" value="1"/>
</dbReference>
<proteinExistence type="inferred from homology"/>
<dbReference type="Proteomes" id="UP000001568">
    <property type="component" value="Chromosome 8"/>
</dbReference>
<dbReference type="AlphaFoldDB" id="A4S1M1"/>
<dbReference type="PANTHER" id="PTHR10072">
    <property type="entry name" value="IRON-SULFUR CLUSTER ASSEMBLY PROTEIN"/>
    <property type="match status" value="1"/>
</dbReference>
<dbReference type="GO" id="GO:0051537">
    <property type="term" value="F:2 iron, 2 sulfur cluster binding"/>
    <property type="evidence" value="ECO:0007669"/>
    <property type="project" value="TreeGrafter"/>
</dbReference>
<accession>A4S1M1</accession>
<dbReference type="InterPro" id="IPR000361">
    <property type="entry name" value="ATAP_core_dom"/>
</dbReference>
<dbReference type="PROSITE" id="PS01152">
    <property type="entry name" value="HESB"/>
    <property type="match status" value="1"/>
</dbReference>
<dbReference type="OMA" id="LYIYGMQ"/>
<dbReference type="EMBL" id="CP000588">
    <property type="protein sequence ID" value="ABO97681.1"/>
    <property type="molecule type" value="Genomic_DNA"/>
</dbReference>
<dbReference type="InterPro" id="IPR017870">
    <property type="entry name" value="FeS_cluster_insertion_CS"/>
</dbReference>
<feature type="non-terminal residue" evidence="4">
    <location>
        <position position="110"/>
    </location>
</feature>
<dbReference type="FunFam" id="2.60.300.12:FF:000001">
    <property type="entry name" value="Iron-binding protein IscA"/>
    <property type="match status" value="1"/>
</dbReference>
<reference evidence="4 5" key="1">
    <citation type="journal article" date="2007" name="Proc. Natl. Acad. Sci. U.S.A.">
        <title>The tiny eukaryote Ostreococcus provides genomic insights into the paradox of plankton speciation.</title>
        <authorList>
            <person name="Palenik B."/>
            <person name="Grimwood J."/>
            <person name="Aerts A."/>
            <person name="Rouze P."/>
            <person name="Salamov A."/>
            <person name="Putnam N."/>
            <person name="Dupont C."/>
            <person name="Jorgensen R."/>
            <person name="Derelle E."/>
            <person name="Rombauts S."/>
            <person name="Zhou K."/>
            <person name="Otillar R."/>
            <person name="Merchant S.S."/>
            <person name="Podell S."/>
            <person name="Gaasterland T."/>
            <person name="Napoli C."/>
            <person name="Gendler K."/>
            <person name="Manuell A."/>
            <person name="Tai V."/>
            <person name="Vallon O."/>
            <person name="Piganeau G."/>
            <person name="Jancek S."/>
            <person name="Heijde M."/>
            <person name="Jabbari K."/>
            <person name="Bowler C."/>
            <person name="Lohr M."/>
            <person name="Robbens S."/>
            <person name="Werner G."/>
            <person name="Dubchak I."/>
            <person name="Pazour G.J."/>
            <person name="Ren Q."/>
            <person name="Paulsen I."/>
            <person name="Delwiche C."/>
            <person name="Schmutz J."/>
            <person name="Rokhsar D."/>
            <person name="Van de Peer Y."/>
            <person name="Moreau H."/>
            <person name="Grigoriev I.V."/>
        </authorList>
    </citation>
    <scope>NUCLEOTIDE SEQUENCE [LARGE SCALE GENOMIC DNA]</scope>
    <source>
        <strain evidence="4 5">CCE9901</strain>
    </source>
</reference>
<feature type="domain" description="Core" evidence="3">
    <location>
        <begin position="5"/>
        <end position="107"/>
    </location>
</feature>
<dbReference type="Pfam" id="PF01521">
    <property type="entry name" value="Fe-S_biosyn"/>
    <property type="match status" value="1"/>
</dbReference>
<dbReference type="InterPro" id="IPR016092">
    <property type="entry name" value="ATAP"/>
</dbReference>
<dbReference type="InterPro" id="IPR050322">
    <property type="entry name" value="Fe-S_cluster_asmbl/transfer"/>
</dbReference>
<dbReference type="Gramene" id="ABO97681">
    <property type="protein sequence ID" value="ABO97681"/>
    <property type="gene ID" value="OSTLU_9276"/>
</dbReference>
<feature type="non-terminal residue" evidence="4">
    <location>
        <position position="1"/>
    </location>
</feature>
<dbReference type="PANTHER" id="PTHR10072:SF41">
    <property type="entry name" value="IRON-SULFUR CLUSTER ASSEMBLY 1 HOMOLOG, MITOCHONDRIAL"/>
    <property type="match status" value="1"/>
</dbReference>
<comment type="function">
    <text evidence="2">Involved in the assembly of mitochondrial iron-sulfur proteins. Probably involved in the binding of an intermediate of Fe/S cluster assembly.</text>
</comment>
<evidence type="ECO:0000256" key="2">
    <source>
        <dbReference type="ARBA" id="ARBA00057984"/>
    </source>
</evidence>
<dbReference type="STRING" id="436017.A4S1M1"/>
<dbReference type="OrthoDB" id="333486at2759"/>
<name>A4S1M1_OSTLU</name>
<dbReference type="KEGG" id="olu:OSTLU_9276"/>
<gene>
    <name evidence="4" type="ORF">OSTLU_9276</name>
</gene>
<dbReference type="RefSeq" id="XP_001419388.1">
    <property type="nucleotide sequence ID" value="XM_001419351.1"/>
</dbReference>
<dbReference type="GeneID" id="5003174"/>
<dbReference type="Gene3D" id="2.60.300.12">
    <property type="entry name" value="HesB-like domain"/>
    <property type="match status" value="1"/>
</dbReference>